<evidence type="ECO:0000256" key="6">
    <source>
        <dbReference type="SAM" id="MobiDB-lite"/>
    </source>
</evidence>
<organism evidence="10">
    <name type="scientific">Nippostrongylus brasiliensis</name>
    <name type="common">Rat hookworm</name>
    <dbReference type="NCBI Taxonomy" id="27835"/>
    <lineage>
        <taxon>Eukaryota</taxon>
        <taxon>Metazoa</taxon>
        <taxon>Ecdysozoa</taxon>
        <taxon>Nematoda</taxon>
        <taxon>Chromadorea</taxon>
        <taxon>Rhabditida</taxon>
        <taxon>Rhabditina</taxon>
        <taxon>Rhabditomorpha</taxon>
        <taxon>Strongyloidea</taxon>
        <taxon>Heligmosomidae</taxon>
        <taxon>Nippostrongylus</taxon>
    </lineage>
</organism>
<dbReference type="InterPro" id="IPR050122">
    <property type="entry name" value="RTK"/>
</dbReference>
<keyword evidence="2" id="KW-0547">Nucleotide-binding</keyword>
<keyword evidence="5" id="KW-0829">Tyrosine-protein kinase</keyword>
<evidence type="ECO:0000313" key="8">
    <source>
        <dbReference type="EMBL" id="VDL73283.1"/>
    </source>
</evidence>
<evidence type="ECO:0000313" key="10">
    <source>
        <dbReference type="WBParaSite" id="NBR_0000969301-mRNA-1"/>
    </source>
</evidence>
<keyword evidence="9" id="KW-1185">Reference proteome</keyword>
<dbReference type="SMART" id="SM00219">
    <property type="entry name" value="TyrKc"/>
    <property type="match status" value="1"/>
</dbReference>
<dbReference type="CDD" id="cd00192">
    <property type="entry name" value="PTKc"/>
    <property type="match status" value="1"/>
</dbReference>
<reference evidence="8 9" key="2">
    <citation type="submission" date="2018-11" db="EMBL/GenBank/DDBJ databases">
        <authorList>
            <consortium name="Pathogen Informatics"/>
        </authorList>
    </citation>
    <scope>NUCLEOTIDE SEQUENCE [LARGE SCALE GENOMIC DNA]</scope>
</reference>
<dbReference type="GO" id="GO:0005886">
    <property type="term" value="C:plasma membrane"/>
    <property type="evidence" value="ECO:0007669"/>
    <property type="project" value="TreeGrafter"/>
</dbReference>
<feature type="domain" description="Protein kinase" evidence="7">
    <location>
        <begin position="239"/>
        <end position="592"/>
    </location>
</feature>
<dbReference type="FunFam" id="1.10.510.10:FF:000554">
    <property type="entry name" value="Predicted protein"/>
    <property type="match status" value="1"/>
</dbReference>
<dbReference type="InterPro" id="IPR000719">
    <property type="entry name" value="Prot_kinase_dom"/>
</dbReference>
<keyword evidence="1" id="KW-0808">Transferase</keyword>
<evidence type="ECO:0000313" key="9">
    <source>
        <dbReference type="Proteomes" id="UP000271162"/>
    </source>
</evidence>
<dbReference type="PANTHER" id="PTHR24416:SF624">
    <property type="entry name" value="TYROSINE-PROTEIN KINASE F09A5.2-RELATED"/>
    <property type="match status" value="1"/>
</dbReference>
<dbReference type="SUPFAM" id="SSF56112">
    <property type="entry name" value="Protein kinase-like (PK-like)"/>
    <property type="match status" value="1"/>
</dbReference>
<evidence type="ECO:0000256" key="3">
    <source>
        <dbReference type="ARBA" id="ARBA00022777"/>
    </source>
</evidence>
<accession>A0A158QZ75</accession>
<dbReference type="InterPro" id="IPR020635">
    <property type="entry name" value="Tyr_kinase_cat_dom"/>
</dbReference>
<dbReference type="GO" id="GO:0005524">
    <property type="term" value="F:ATP binding"/>
    <property type="evidence" value="ECO:0007669"/>
    <property type="project" value="UniProtKB-KW"/>
</dbReference>
<keyword evidence="3" id="KW-0418">Kinase</keyword>
<dbReference type="Pfam" id="PF07714">
    <property type="entry name" value="PK_Tyr_Ser-Thr"/>
    <property type="match status" value="1"/>
</dbReference>
<dbReference type="STRING" id="27835.A0A158QZ75"/>
<dbReference type="PRINTS" id="PR00109">
    <property type="entry name" value="TYRKINASE"/>
</dbReference>
<dbReference type="AlphaFoldDB" id="A0A158QZ75"/>
<dbReference type="PROSITE" id="PS00109">
    <property type="entry name" value="PROTEIN_KINASE_TYR"/>
    <property type="match status" value="1"/>
</dbReference>
<evidence type="ECO:0000256" key="4">
    <source>
        <dbReference type="ARBA" id="ARBA00022840"/>
    </source>
</evidence>
<evidence type="ECO:0000256" key="2">
    <source>
        <dbReference type="ARBA" id="ARBA00022741"/>
    </source>
</evidence>
<evidence type="ECO:0000256" key="5">
    <source>
        <dbReference type="ARBA" id="ARBA00023137"/>
    </source>
</evidence>
<proteinExistence type="predicted"/>
<gene>
    <name evidence="8" type="ORF">NBR_LOCUS9694</name>
</gene>
<protein>
    <submittedName>
        <fullName evidence="10">Putative tyrosine-protein kinase (inferred by orthology to a C. elegans protein)</fullName>
    </submittedName>
</protein>
<name>A0A158QZ75_NIPBR</name>
<dbReference type="Proteomes" id="UP000271162">
    <property type="component" value="Unassembled WGS sequence"/>
</dbReference>
<dbReference type="InterPro" id="IPR001245">
    <property type="entry name" value="Ser-Thr/Tyr_kinase_cat_dom"/>
</dbReference>
<dbReference type="GO" id="GO:0043235">
    <property type="term" value="C:receptor complex"/>
    <property type="evidence" value="ECO:0007669"/>
    <property type="project" value="TreeGrafter"/>
</dbReference>
<dbReference type="EMBL" id="UYSL01020179">
    <property type="protein sequence ID" value="VDL73283.1"/>
    <property type="molecule type" value="Genomic_DNA"/>
</dbReference>
<dbReference type="WBParaSite" id="NBR_0000969301-mRNA-1">
    <property type="protein sequence ID" value="NBR_0000969301-mRNA-1"/>
    <property type="gene ID" value="NBR_0000969301"/>
</dbReference>
<dbReference type="Gene3D" id="1.10.510.10">
    <property type="entry name" value="Transferase(Phosphotransferase) domain 1"/>
    <property type="match status" value="1"/>
</dbReference>
<dbReference type="PROSITE" id="PS50011">
    <property type="entry name" value="PROTEIN_KINASE_DOM"/>
    <property type="match status" value="1"/>
</dbReference>
<evidence type="ECO:0000259" key="7">
    <source>
        <dbReference type="PROSITE" id="PS50011"/>
    </source>
</evidence>
<dbReference type="InterPro" id="IPR008266">
    <property type="entry name" value="Tyr_kinase_AS"/>
</dbReference>
<feature type="compositionally biased region" description="Polar residues" evidence="6">
    <location>
        <begin position="94"/>
        <end position="105"/>
    </location>
</feature>
<feature type="region of interest" description="Disordered" evidence="6">
    <location>
        <begin position="59"/>
        <end position="105"/>
    </location>
</feature>
<feature type="compositionally biased region" description="Basic and acidic residues" evidence="6">
    <location>
        <begin position="77"/>
        <end position="93"/>
    </location>
</feature>
<keyword evidence="4" id="KW-0067">ATP-binding</keyword>
<reference evidence="10" key="1">
    <citation type="submission" date="2016-04" db="UniProtKB">
        <authorList>
            <consortium name="WormBaseParasite"/>
        </authorList>
    </citation>
    <scope>IDENTIFICATION</scope>
</reference>
<evidence type="ECO:0000256" key="1">
    <source>
        <dbReference type="ARBA" id="ARBA00022679"/>
    </source>
</evidence>
<dbReference type="GO" id="GO:0004714">
    <property type="term" value="F:transmembrane receptor protein tyrosine kinase activity"/>
    <property type="evidence" value="ECO:0007669"/>
    <property type="project" value="TreeGrafter"/>
</dbReference>
<dbReference type="PANTHER" id="PTHR24416">
    <property type="entry name" value="TYROSINE-PROTEIN KINASE RECEPTOR"/>
    <property type="match status" value="1"/>
</dbReference>
<sequence>MKESIEDVLPAIPQRTGIAHAFEETCNGAPLDKFEMLYVMAFILEWARQTRTIPSELEEVSVAKTENTDEPSSSTRGQDKQKHRAADSDRLHTDTNSTPTAAYSCSDSTNPYHYSSKLIQHQYSSSSSACTLDGVWSANCKHWRTMFVVLLANSSRSESDLSDIKNFINGVTQYCDSTSTLQLFAQGLTSYNFECPMTRYDSSMSRSLMDKLTLEATVVPDDRFPGEVLAALLEQVYICTVNNQLASGEAGVVYVLTNVDCDELCETEDLRQNTGPVTQLLILLGFIVQYMFLETDVTKIGKIPLMKVNPHLNFVNDHSGTYEAAVKRLPCHAVEQNRVDFFHEINFMKNLGYHTHVIRQVRAIGVISEETYMLGCVSCTVSPMILVEYCEHGDLLHFVRKQRGRLLTHDNEDTSDASVDICVRIKDLVSIAWQVSDGLTYLSSKNFIHRDVAARNVLLTKHLVAKVSDFGLGRYADSALYTARGGRLPFKSMSLEALKYYEFSEKSDVWAFAILLFEMFSFGDVPYAAIQPADMISHVEQGNRPEQPERCPDEIFALMAKCWRSEPKDRPTFSEVSRSMLDVIHLACHMSYLAASL</sequence>
<dbReference type="GO" id="GO:0007169">
    <property type="term" value="P:cell surface receptor protein tyrosine kinase signaling pathway"/>
    <property type="evidence" value="ECO:0007669"/>
    <property type="project" value="TreeGrafter"/>
</dbReference>
<dbReference type="InterPro" id="IPR011009">
    <property type="entry name" value="Kinase-like_dom_sf"/>
</dbReference>